<protein>
    <submittedName>
        <fullName evidence="2">Uncharacterized protein</fullName>
    </submittedName>
</protein>
<name>C1F2C6_ACIC5</name>
<feature type="compositionally biased region" description="Basic and acidic residues" evidence="1">
    <location>
        <begin position="28"/>
        <end position="46"/>
    </location>
</feature>
<organism evidence="2 3">
    <name type="scientific">Acidobacterium capsulatum (strain ATCC 51196 / DSM 11244 / BCRC 80197 / JCM 7670 / NBRC 15755 / NCIMB 13165 / 161)</name>
    <dbReference type="NCBI Taxonomy" id="240015"/>
    <lineage>
        <taxon>Bacteria</taxon>
        <taxon>Pseudomonadati</taxon>
        <taxon>Acidobacteriota</taxon>
        <taxon>Terriglobia</taxon>
        <taxon>Terriglobales</taxon>
        <taxon>Acidobacteriaceae</taxon>
        <taxon>Acidobacterium</taxon>
    </lineage>
</organism>
<evidence type="ECO:0000256" key="1">
    <source>
        <dbReference type="SAM" id="MobiDB-lite"/>
    </source>
</evidence>
<dbReference type="InParanoid" id="C1F2C6"/>
<sequence length="46" mass="5245">MQRSSRRSNQNDKWGPASASPRCGGKLRPGEADEIECRERTRVWQG</sequence>
<accession>C1F2C6</accession>
<dbReference type="EMBL" id="CP001472">
    <property type="protein sequence ID" value="ACO34645.1"/>
    <property type="molecule type" value="Genomic_DNA"/>
</dbReference>
<evidence type="ECO:0000313" key="2">
    <source>
        <dbReference type="EMBL" id="ACO34645.1"/>
    </source>
</evidence>
<keyword evidence="3" id="KW-1185">Reference proteome</keyword>
<feature type="region of interest" description="Disordered" evidence="1">
    <location>
        <begin position="1"/>
        <end position="46"/>
    </location>
</feature>
<evidence type="ECO:0000313" key="3">
    <source>
        <dbReference type="Proteomes" id="UP000002207"/>
    </source>
</evidence>
<dbReference type="AlphaFoldDB" id="C1F2C6"/>
<gene>
    <name evidence="2" type="ordered locus">ACP_0789</name>
</gene>
<dbReference type="HOGENOM" id="CLU_3178932_0_0_0"/>
<dbReference type="KEGG" id="aca:ACP_0789"/>
<reference evidence="2 3" key="1">
    <citation type="journal article" date="2009" name="Appl. Environ. Microbiol.">
        <title>Three genomes from the phylum Acidobacteria provide insight into the lifestyles of these microorganisms in soils.</title>
        <authorList>
            <person name="Ward N.L."/>
            <person name="Challacombe J.F."/>
            <person name="Janssen P.H."/>
            <person name="Henrissat B."/>
            <person name="Coutinho P.M."/>
            <person name="Wu M."/>
            <person name="Xie G."/>
            <person name="Haft D.H."/>
            <person name="Sait M."/>
            <person name="Badger J."/>
            <person name="Barabote R.D."/>
            <person name="Bradley B."/>
            <person name="Brettin T.S."/>
            <person name="Brinkac L.M."/>
            <person name="Bruce D."/>
            <person name="Creasy T."/>
            <person name="Daugherty S.C."/>
            <person name="Davidsen T.M."/>
            <person name="DeBoy R.T."/>
            <person name="Detter J.C."/>
            <person name="Dodson R.J."/>
            <person name="Durkin A.S."/>
            <person name="Ganapathy A."/>
            <person name="Gwinn-Giglio M."/>
            <person name="Han C.S."/>
            <person name="Khouri H."/>
            <person name="Kiss H."/>
            <person name="Kothari S.P."/>
            <person name="Madupu R."/>
            <person name="Nelson K.E."/>
            <person name="Nelson W.C."/>
            <person name="Paulsen I."/>
            <person name="Penn K."/>
            <person name="Ren Q."/>
            <person name="Rosovitz M.J."/>
            <person name="Selengut J.D."/>
            <person name="Shrivastava S."/>
            <person name="Sullivan S.A."/>
            <person name="Tapia R."/>
            <person name="Thompson L.S."/>
            <person name="Watkins K.L."/>
            <person name="Yang Q."/>
            <person name="Yu C."/>
            <person name="Zafar N."/>
            <person name="Zhou L."/>
            <person name="Kuske C.R."/>
        </authorList>
    </citation>
    <scope>NUCLEOTIDE SEQUENCE [LARGE SCALE GENOMIC DNA]</scope>
    <source>
        <strain evidence="3">ATCC 51196 / DSM 11244 / BCRC 80197 / JCM 7670 / NBRC 15755 / NCIMB 13165 / 161</strain>
    </source>
</reference>
<dbReference type="Proteomes" id="UP000002207">
    <property type="component" value="Chromosome"/>
</dbReference>
<proteinExistence type="predicted"/>